<dbReference type="InterPro" id="IPR008780">
    <property type="entry name" value="Plasmodium_Vir"/>
</dbReference>
<keyword evidence="1" id="KW-1133">Transmembrane helix</keyword>
<dbReference type="Proteomes" id="UP000078546">
    <property type="component" value="Unassembled WGS sequence"/>
</dbReference>
<feature type="transmembrane region" description="Helical" evidence="1">
    <location>
        <begin position="218"/>
        <end position="236"/>
    </location>
</feature>
<dbReference type="VEuPathDB" id="PlasmoDB:PocGH01_00232400"/>
<evidence type="ECO:0000256" key="1">
    <source>
        <dbReference type="SAM" id="Phobius"/>
    </source>
</evidence>
<gene>
    <name evidence="3" type="ORF">POVCU1_069990</name>
    <name evidence="2" type="ORF">POVCU2_0099480</name>
</gene>
<accession>A0A1A8XBZ5</accession>
<proteinExistence type="predicted"/>
<evidence type="ECO:0000313" key="5">
    <source>
        <dbReference type="Proteomes" id="UP000078560"/>
    </source>
</evidence>
<protein>
    <submittedName>
        <fullName evidence="3">PIR Superfamily Protein</fullName>
    </submittedName>
</protein>
<evidence type="ECO:0000313" key="3">
    <source>
        <dbReference type="EMBL" id="SBT01836.1"/>
    </source>
</evidence>
<dbReference type="EMBL" id="FLQV01002782">
    <property type="protein sequence ID" value="SBT01836.1"/>
    <property type="molecule type" value="Genomic_DNA"/>
</dbReference>
<dbReference type="AlphaFoldDB" id="A0A1A8XBZ5"/>
<evidence type="ECO:0000313" key="4">
    <source>
        <dbReference type="Proteomes" id="UP000078546"/>
    </source>
</evidence>
<keyword evidence="1" id="KW-0472">Membrane</keyword>
<dbReference type="Proteomes" id="UP000078560">
    <property type="component" value="Unassembled WGS sequence"/>
</dbReference>
<reference evidence="4 5" key="2">
    <citation type="submission" date="2016-05" db="EMBL/GenBank/DDBJ databases">
        <authorList>
            <person name="Naeem Raeece"/>
        </authorList>
    </citation>
    <scope>NUCLEOTIDE SEQUENCE [LARGE SCALE GENOMIC DNA]</scope>
</reference>
<keyword evidence="1" id="KW-0812">Transmembrane</keyword>
<organism evidence="3 4">
    <name type="scientific">Plasmodium ovale curtisi</name>
    <dbReference type="NCBI Taxonomy" id="864141"/>
    <lineage>
        <taxon>Eukaryota</taxon>
        <taxon>Sar</taxon>
        <taxon>Alveolata</taxon>
        <taxon>Apicomplexa</taxon>
        <taxon>Aconoidasida</taxon>
        <taxon>Haemosporida</taxon>
        <taxon>Plasmodiidae</taxon>
        <taxon>Plasmodium</taxon>
        <taxon>Plasmodium (Plasmodium)</taxon>
    </lineage>
</organism>
<name>A0A1A8XBZ5_PLAOA</name>
<dbReference type="Pfam" id="PF05795">
    <property type="entry name" value="Plasmodium_Vir"/>
    <property type="match status" value="1"/>
</dbReference>
<evidence type="ECO:0000313" key="2">
    <source>
        <dbReference type="EMBL" id="SBS95881.1"/>
    </source>
</evidence>
<dbReference type="EMBL" id="FLQU01002195">
    <property type="protein sequence ID" value="SBS95881.1"/>
    <property type="molecule type" value="Genomic_DNA"/>
</dbReference>
<sequence>MSPYEELLPFNKFITRLNDDSNLHLYDTLDALKKIRDSNNETIKWIANDMLWKLVEELWSNIEKSNSYKDFCKRENIQENIEERKKKMDLMIYCENRNYFKMMCGKNYSKYCLFLSQYVDKSYQKFKESNNCIKGTINNMNYSYYFSEDCNLYDIPKTFPEYDSKTVNVLQTNYSRYIIPNCENTVTSEISVQGYFEDVSDLQTVTHVSPNYESWKSILYVSITSLGFILSFLFLYKYTSFGTLLRSFIIKKKNLSLDINEERNNSTLDKSSDFINYNSEDSQYGFSYHPLRN</sequence>
<reference evidence="3" key="1">
    <citation type="submission" date="2016-05" db="EMBL/GenBank/DDBJ databases">
        <authorList>
            <person name="Lavstsen T."/>
            <person name="Jespersen J.S."/>
        </authorList>
    </citation>
    <scope>NUCLEOTIDE SEQUENCE [LARGE SCALE GENOMIC DNA]</scope>
</reference>